<reference evidence="1" key="1">
    <citation type="submission" date="2021-10" db="EMBL/GenBank/DDBJ databases">
        <title>Tropical sea cucumber genome reveals ecological adaptation and Cuvierian tubules defense mechanism.</title>
        <authorList>
            <person name="Chen T."/>
        </authorList>
    </citation>
    <scope>NUCLEOTIDE SEQUENCE</scope>
    <source>
        <strain evidence="1">Nanhai2018</strain>
        <tissue evidence="1">Muscle</tissue>
    </source>
</reference>
<comment type="caution">
    <text evidence="1">The sequence shown here is derived from an EMBL/GenBank/DDBJ whole genome shotgun (WGS) entry which is preliminary data.</text>
</comment>
<sequence>MDDYSSVKPGMLVAVHCEEKEGRPFIGEVVEKNDDGDIKVQWLKGSWKGIWRHWVVKKQKYTSHIPVKSLILWDFSLTSKGKLKAKTIVELKEKYEELDEQAKNC</sequence>
<evidence type="ECO:0000313" key="1">
    <source>
        <dbReference type="EMBL" id="KAJ8018188.1"/>
    </source>
</evidence>
<dbReference type="Proteomes" id="UP001152320">
    <property type="component" value="Unassembled WGS sequence"/>
</dbReference>
<keyword evidence="2" id="KW-1185">Reference proteome</keyword>
<accession>A0A9Q0Y960</accession>
<dbReference type="EMBL" id="JAIZAY010000558">
    <property type="protein sequence ID" value="KAJ8018188.1"/>
    <property type="molecule type" value="Genomic_DNA"/>
</dbReference>
<organism evidence="1 2">
    <name type="scientific">Holothuria leucospilota</name>
    <name type="common">Black long sea cucumber</name>
    <name type="synonym">Mertensiothuria leucospilota</name>
    <dbReference type="NCBI Taxonomy" id="206669"/>
    <lineage>
        <taxon>Eukaryota</taxon>
        <taxon>Metazoa</taxon>
        <taxon>Echinodermata</taxon>
        <taxon>Eleutherozoa</taxon>
        <taxon>Echinozoa</taxon>
        <taxon>Holothuroidea</taxon>
        <taxon>Aspidochirotacea</taxon>
        <taxon>Aspidochirotida</taxon>
        <taxon>Holothuriidae</taxon>
        <taxon>Holothuria</taxon>
    </lineage>
</organism>
<dbReference type="AlphaFoldDB" id="A0A9Q0Y960"/>
<gene>
    <name evidence="1" type="ORF">HOLleu_43964</name>
</gene>
<evidence type="ECO:0000313" key="2">
    <source>
        <dbReference type="Proteomes" id="UP001152320"/>
    </source>
</evidence>
<protein>
    <submittedName>
        <fullName evidence="1">Uncharacterized protein</fullName>
    </submittedName>
</protein>
<proteinExistence type="predicted"/>
<name>A0A9Q0Y960_HOLLE</name>